<feature type="disulfide bond" evidence="15">
    <location>
        <begin position="47"/>
        <end position="79"/>
    </location>
</feature>
<organism evidence="17">
    <name type="scientific">Sesamum calycinum</name>
    <dbReference type="NCBI Taxonomy" id="2727403"/>
    <lineage>
        <taxon>Eukaryota</taxon>
        <taxon>Viridiplantae</taxon>
        <taxon>Streptophyta</taxon>
        <taxon>Embryophyta</taxon>
        <taxon>Tracheophyta</taxon>
        <taxon>Spermatophyta</taxon>
        <taxon>Magnoliopsida</taxon>
        <taxon>eudicotyledons</taxon>
        <taxon>Gunneridae</taxon>
        <taxon>Pentapetalae</taxon>
        <taxon>asterids</taxon>
        <taxon>lamiids</taxon>
        <taxon>Lamiales</taxon>
        <taxon>Pedaliaceae</taxon>
        <taxon>Sesamum</taxon>
    </lineage>
</organism>
<evidence type="ECO:0000256" key="4">
    <source>
        <dbReference type="ARBA" id="ARBA00012313"/>
    </source>
</evidence>
<dbReference type="PRINTS" id="PR00458">
    <property type="entry name" value="PEROXIDASE"/>
</dbReference>
<evidence type="ECO:0000256" key="11">
    <source>
        <dbReference type="ARBA" id="ARBA00023180"/>
    </source>
</evidence>
<keyword evidence="6 17" id="KW-0575">Peroxidase</keyword>
<evidence type="ECO:0000256" key="3">
    <source>
        <dbReference type="ARBA" id="ARBA00006873"/>
    </source>
</evidence>
<evidence type="ECO:0000256" key="12">
    <source>
        <dbReference type="ARBA" id="ARBA00023324"/>
    </source>
</evidence>
<dbReference type="InterPro" id="IPR002016">
    <property type="entry name" value="Haem_peroxidase"/>
</dbReference>
<name>A0AAW2M9D3_9LAMI</name>
<comment type="cofactor">
    <cofactor evidence="14">
        <name>Ca(2+)</name>
        <dbReference type="ChEBI" id="CHEBI:29108"/>
    </cofactor>
    <text evidence="14">Binds 2 calcium ions per subunit.</text>
</comment>
<evidence type="ECO:0000256" key="8">
    <source>
        <dbReference type="ARBA" id="ARBA00022723"/>
    </source>
</evidence>
<keyword evidence="14" id="KW-0106">Calcium</keyword>
<dbReference type="InterPro" id="IPR010255">
    <property type="entry name" value="Haem_peroxidase_sf"/>
</dbReference>
<comment type="catalytic activity">
    <reaction evidence="1">
        <text>2 a phenolic donor + H2O2 = 2 a phenolic radical donor + 2 H2O</text>
        <dbReference type="Rhea" id="RHEA:56136"/>
        <dbReference type="ChEBI" id="CHEBI:15377"/>
        <dbReference type="ChEBI" id="CHEBI:16240"/>
        <dbReference type="ChEBI" id="CHEBI:139520"/>
        <dbReference type="ChEBI" id="CHEBI:139521"/>
        <dbReference type="EC" id="1.11.1.7"/>
    </reaction>
</comment>
<dbReference type="AlphaFoldDB" id="A0AAW2M9D3"/>
<dbReference type="PANTHER" id="PTHR31517">
    <property type="match status" value="1"/>
</dbReference>
<evidence type="ECO:0000313" key="17">
    <source>
        <dbReference type="EMBL" id="KAL0328035.1"/>
    </source>
</evidence>
<evidence type="ECO:0000256" key="2">
    <source>
        <dbReference type="ARBA" id="ARBA00002322"/>
    </source>
</evidence>
<dbReference type="FunFam" id="1.10.420.10:FF:000008">
    <property type="entry name" value="Peroxidase"/>
    <property type="match status" value="1"/>
</dbReference>
<reference evidence="17" key="1">
    <citation type="submission" date="2020-06" db="EMBL/GenBank/DDBJ databases">
        <authorList>
            <person name="Li T."/>
            <person name="Hu X."/>
            <person name="Zhang T."/>
            <person name="Song X."/>
            <person name="Zhang H."/>
            <person name="Dai N."/>
            <person name="Sheng W."/>
            <person name="Hou X."/>
            <person name="Wei L."/>
        </authorList>
    </citation>
    <scope>NUCLEOTIDE SEQUENCE</scope>
    <source>
        <strain evidence="17">KEN8</strain>
        <tissue evidence="17">Leaf</tissue>
    </source>
</reference>
<comment type="similarity">
    <text evidence="3">Belongs to the peroxidase family. Ascorbate peroxidase subfamily.</text>
</comment>
<keyword evidence="9" id="KW-0560">Oxidoreductase</keyword>
<evidence type="ECO:0000256" key="5">
    <source>
        <dbReference type="ARBA" id="ARBA00022525"/>
    </source>
</evidence>
<dbReference type="GO" id="GO:0042744">
    <property type="term" value="P:hydrogen peroxide catabolic process"/>
    <property type="evidence" value="ECO:0007669"/>
    <property type="project" value="UniProtKB-KW"/>
</dbReference>
<feature type="binding site" evidence="14">
    <location>
        <position position="41"/>
    </location>
    <ligand>
        <name>Ca(2+)</name>
        <dbReference type="ChEBI" id="CHEBI:29108"/>
        <label>2</label>
    </ligand>
</feature>
<keyword evidence="5" id="KW-0964">Secreted</keyword>
<feature type="binding site" evidence="14">
    <location>
        <position position="99"/>
    </location>
    <ligand>
        <name>Ca(2+)</name>
        <dbReference type="ChEBI" id="CHEBI:29108"/>
        <label>2</label>
    </ligand>
</feature>
<feature type="binding site" description="axial binding residue" evidence="14">
    <location>
        <position position="40"/>
    </location>
    <ligand>
        <name>heme b</name>
        <dbReference type="ChEBI" id="CHEBI:60344"/>
    </ligand>
    <ligandPart>
        <name>Fe</name>
        <dbReference type="ChEBI" id="CHEBI:18248"/>
    </ligandPart>
</feature>
<dbReference type="GO" id="GO:0020037">
    <property type="term" value="F:heme binding"/>
    <property type="evidence" value="ECO:0007669"/>
    <property type="project" value="InterPro"/>
</dbReference>
<proteinExistence type="inferred from homology"/>
<dbReference type="GO" id="GO:0046872">
    <property type="term" value="F:metal ion binding"/>
    <property type="evidence" value="ECO:0007669"/>
    <property type="project" value="UniProtKB-KW"/>
</dbReference>
<evidence type="ECO:0000256" key="9">
    <source>
        <dbReference type="ARBA" id="ARBA00023002"/>
    </source>
</evidence>
<evidence type="ECO:0000256" key="6">
    <source>
        <dbReference type="ARBA" id="ARBA00022559"/>
    </source>
</evidence>
<keyword evidence="12" id="KW-0376">Hydrogen peroxide</keyword>
<comment type="function">
    <text evidence="2">Removal of H(2)O(2), oxidation of toxic reductants, biosynthesis and degradation of lignin, suberization, auxin catabolism, response to environmental stresses such as wounding, pathogen attack and oxidative stress. These functions might be dependent on each isozyme/isoform in each plant tissue.</text>
</comment>
<dbReference type="InterPro" id="IPR000823">
    <property type="entry name" value="Peroxidase_pln"/>
</dbReference>
<gene>
    <name evidence="17" type="ORF">Scaly_2236100</name>
</gene>
<keyword evidence="10 14" id="KW-0408">Iron</keyword>
<evidence type="ECO:0000259" key="16">
    <source>
        <dbReference type="PROSITE" id="PS50873"/>
    </source>
</evidence>
<evidence type="ECO:0000256" key="10">
    <source>
        <dbReference type="ARBA" id="ARBA00023004"/>
    </source>
</evidence>
<keyword evidence="11" id="KW-0325">Glycoprotein</keyword>
<keyword evidence="8 14" id="KW-0479">Metal-binding</keyword>
<reference evidence="17" key="2">
    <citation type="journal article" date="2024" name="Plant">
        <title>Genomic evolution and insights into agronomic trait innovations of Sesamum species.</title>
        <authorList>
            <person name="Miao H."/>
            <person name="Wang L."/>
            <person name="Qu L."/>
            <person name="Liu H."/>
            <person name="Sun Y."/>
            <person name="Le M."/>
            <person name="Wang Q."/>
            <person name="Wei S."/>
            <person name="Zheng Y."/>
            <person name="Lin W."/>
            <person name="Duan Y."/>
            <person name="Cao H."/>
            <person name="Xiong S."/>
            <person name="Wang X."/>
            <person name="Wei L."/>
            <person name="Li C."/>
            <person name="Ma Q."/>
            <person name="Ju M."/>
            <person name="Zhao R."/>
            <person name="Li G."/>
            <person name="Mu C."/>
            <person name="Tian Q."/>
            <person name="Mei H."/>
            <person name="Zhang T."/>
            <person name="Gao T."/>
            <person name="Zhang H."/>
        </authorList>
    </citation>
    <scope>NUCLEOTIDE SEQUENCE</scope>
    <source>
        <strain evidence="17">KEN8</strain>
    </source>
</reference>
<keyword evidence="7" id="KW-0349">Heme</keyword>
<dbReference type="SUPFAM" id="SSF48113">
    <property type="entry name" value="Heme-dependent peroxidases"/>
    <property type="match status" value="1"/>
</dbReference>
<dbReference type="GO" id="GO:0140825">
    <property type="term" value="F:lactoperoxidase activity"/>
    <property type="evidence" value="ECO:0007669"/>
    <property type="project" value="UniProtKB-EC"/>
</dbReference>
<keyword evidence="15" id="KW-1015">Disulfide bond</keyword>
<comment type="caution">
    <text evidence="17">The sequence shown here is derived from an EMBL/GenBank/DDBJ whole genome shotgun (WGS) entry which is preliminary data.</text>
</comment>
<evidence type="ECO:0000256" key="13">
    <source>
        <dbReference type="PIRSR" id="PIRSR600823-2"/>
    </source>
</evidence>
<dbReference type="Pfam" id="PF00141">
    <property type="entry name" value="peroxidase"/>
    <property type="match status" value="1"/>
</dbReference>
<dbReference type="InterPro" id="IPR019793">
    <property type="entry name" value="Peroxidases_heam-ligand_BS"/>
</dbReference>
<sequence length="173" mass="18624">MASEALANLPPPSFNITRLIASFAAKGLSVKDLAVLSGGHTIGVSHCFSFSNRLYNFTGKNDADPSMDPKYVSALKKRCHPSDMTTIFQMDPGSSQTFDVDYYTLVRKRRGLLQSDAALLNDNATSAYIDLHATASGTSSFFQDFAASMVRMGQIGVLTGTVGQIRNICSVVN</sequence>
<protein>
    <recommendedName>
        <fullName evidence="4">peroxidase</fullName>
        <ecNumber evidence="4">1.11.1.7</ecNumber>
    </recommendedName>
</protein>
<dbReference type="PRINTS" id="PR00461">
    <property type="entry name" value="PLPEROXIDASE"/>
</dbReference>
<evidence type="ECO:0000256" key="1">
    <source>
        <dbReference type="ARBA" id="ARBA00000189"/>
    </source>
</evidence>
<dbReference type="GO" id="GO:0006979">
    <property type="term" value="P:response to oxidative stress"/>
    <property type="evidence" value="ECO:0007669"/>
    <property type="project" value="InterPro"/>
</dbReference>
<dbReference type="Gene3D" id="1.10.420.10">
    <property type="entry name" value="Peroxidase, domain 2"/>
    <property type="match status" value="1"/>
</dbReference>
<feature type="binding site" evidence="13">
    <location>
        <position position="10"/>
    </location>
    <ligand>
        <name>substrate</name>
    </ligand>
</feature>
<dbReference type="PROSITE" id="PS00435">
    <property type="entry name" value="PEROXIDASE_1"/>
    <property type="match status" value="1"/>
</dbReference>
<accession>A0AAW2M9D3</accession>
<comment type="cofactor">
    <cofactor evidence="14">
        <name>heme b</name>
        <dbReference type="ChEBI" id="CHEBI:60344"/>
    </cofactor>
    <text evidence="14">Binds 1 heme b (iron(II)-protoporphyrin IX) group per subunit.</text>
</comment>
<dbReference type="PANTHER" id="PTHR31517:SF84">
    <property type="entry name" value="PEROXIDASE"/>
    <property type="match status" value="1"/>
</dbReference>
<dbReference type="EMBL" id="JACGWM010000014">
    <property type="protein sequence ID" value="KAL0328035.1"/>
    <property type="molecule type" value="Genomic_DNA"/>
</dbReference>
<feature type="binding site" evidence="14">
    <location>
        <position position="91"/>
    </location>
    <ligand>
        <name>Ca(2+)</name>
        <dbReference type="ChEBI" id="CHEBI:29108"/>
        <label>2</label>
    </ligand>
</feature>
<evidence type="ECO:0000256" key="7">
    <source>
        <dbReference type="ARBA" id="ARBA00022617"/>
    </source>
</evidence>
<dbReference type="PROSITE" id="PS50873">
    <property type="entry name" value="PEROXIDASE_4"/>
    <property type="match status" value="1"/>
</dbReference>
<feature type="domain" description="Plant heme peroxidase family profile" evidence="16">
    <location>
        <begin position="1"/>
        <end position="173"/>
    </location>
</feature>
<evidence type="ECO:0000256" key="14">
    <source>
        <dbReference type="PIRSR" id="PIRSR600823-3"/>
    </source>
</evidence>
<evidence type="ECO:0000256" key="15">
    <source>
        <dbReference type="PIRSR" id="PIRSR600823-5"/>
    </source>
</evidence>
<dbReference type="EC" id="1.11.1.7" evidence="4"/>